<protein>
    <submittedName>
        <fullName evidence="1">Uncharacterized protein</fullName>
    </submittedName>
</protein>
<organism evidence="1">
    <name type="scientific">marine metagenome</name>
    <dbReference type="NCBI Taxonomy" id="408172"/>
    <lineage>
        <taxon>unclassified sequences</taxon>
        <taxon>metagenomes</taxon>
        <taxon>ecological metagenomes</taxon>
    </lineage>
</organism>
<accession>A0A383BU37</accession>
<gene>
    <name evidence="1" type="ORF">METZ01_LOCUS476501</name>
</gene>
<name>A0A383BU37_9ZZZZ</name>
<dbReference type="EMBL" id="UINC01203408">
    <property type="protein sequence ID" value="SVE23647.1"/>
    <property type="molecule type" value="Genomic_DNA"/>
</dbReference>
<evidence type="ECO:0000313" key="1">
    <source>
        <dbReference type="EMBL" id="SVE23647.1"/>
    </source>
</evidence>
<reference evidence="1" key="1">
    <citation type="submission" date="2018-05" db="EMBL/GenBank/DDBJ databases">
        <authorList>
            <person name="Lanie J.A."/>
            <person name="Ng W.-L."/>
            <person name="Kazmierczak K.M."/>
            <person name="Andrzejewski T.M."/>
            <person name="Davidsen T.M."/>
            <person name="Wayne K.J."/>
            <person name="Tettelin H."/>
            <person name="Glass J.I."/>
            <person name="Rusch D."/>
            <person name="Podicherti R."/>
            <person name="Tsui H.-C.T."/>
            <person name="Winkler M.E."/>
        </authorList>
    </citation>
    <scope>NUCLEOTIDE SEQUENCE</scope>
</reference>
<dbReference type="AlphaFoldDB" id="A0A383BU37"/>
<sequence length="244" mass="26820">NQTAPDGSGNYWTTGSTPQDMVTLYNNANPRLPFFDGFNFPQLTSNPTQLISDMLVKFTGAWGGGTNTTDIFSITIDATTGNIAITAATAAQIISANETLSPDNNLMYWGGNAVVPKRDYIVITKDDPFQTAWSRANHWVNISTINKLIDLIPTYDFTEIKNIKRKAQRPIIEYNAGINLWNQAEHTGVQYLGAVHGLAQADTKPTTVGDKYVYIDNSDYKIYTVASGTDTSVDLTDNDTFSVK</sequence>
<feature type="non-terminal residue" evidence="1">
    <location>
        <position position="1"/>
    </location>
</feature>
<feature type="non-terminal residue" evidence="1">
    <location>
        <position position="244"/>
    </location>
</feature>
<proteinExistence type="predicted"/>